<feature type="domain" description="DDE-1" evidence="1">
    <location>
        <begin position="5"/>
        <end position="40"/>
    </location>
</feature>
<evidence type="ECO:0000313" key="2">
    <source>
        <dbReference type="EMBL" id="KAK9722651.1"/>
    </source>
</evidence>
<reference evidence="2 3" key="1">
    <citation type="journal article" date="2024" name="BMC Genomics">
        <title>De novo assembly and annotation of Popillia japonica's genome with initial clues to its potential as an invasive pest.</title>
        <authorList>
            <person name="Cucini C."/>
            <person name="Boschi S."/>
            <person name="Funari R."/>
            <person name="Cardaioli E."/>
            <person name="Iannotti N."/>
            <person name="Marturano G."/>
            <person name="Paoli F."/>
            <person name="Bruttini M."/>
            <person name="Carapelli A."/>
            <person name="Frati F."/>
            <person name="Nardi F."/>
        </authorList>
    </citation>
    <scope>NUCLEOTIDE SEQUENCE [LARGE SCALE GENOMIC DNA]</scope>
    <source>
        <strain evidence="2">DMR45628</strain>
    </source>
</reference>
<comment type="caution">
    <text evidence="2">The sequence shown here is derived from an EMBL/GenBank/DDBJ whole genome shotgun (WGS) entry which is preliminary data.</text>
</comment>
<name>A0AAW1KNQ3_POPJA</name>
<keyword evidence="2" id="KW-0540">Nuclease</keyword>
<dbReference type="InterPro" id="IPR004875">
    <property type="entry name" value="DDE_SF_endonuclease_dom"/>
</dbReference>
<dbReference type="GO" id="GO:0004519">
    <property type="term" value="F:endonuclease activity"/>
    <property type="evidence" value="ECO:0007669"/>
    <property type="project" value="UniProtKB-KW"/>
</dbReference>
<accession>A0AAW1KNQ3</accession>
<evidence type="ECO:0000313" key="3">
    <source>
        <dbReference type="Proteomes" id="UP001458880"/>
    </source>
</evidence>
<keyword evidence="2" id="KW-0255">Endonuclease</keyword>
<dbReference type="GO" id="GO:0003676">
    <property type="term" value="F:nucleic acid binding"/>
    <property type="evidence" value="ECO:0007669"/>
    <property type="project" value="InterPro"/>
</dbReference>
<gene>
    <name evidence="2" type="ORF">QE152_g19566</name>
</gene>
<proteinExistence type="predicted"/>
<dbReference type="EMBL" id="JASPKY010000186">
    <property type="protein sequence ID" value="KAK9722651.1"/>
    <property type="molecule type" value="Genomic_DNA"/>
</dbReference>
<sequence length="205" mass="23388">MHPIIKLIFLPSNAPALLQPIDQGIIQAVKLYYIRRTSSNAPALLQPIDQGIIQAVKLYYIRRTSKIILNTMDCDPDMNVMQCWQKFDIALCIVYIKESLQEVKPCPLKSCSKKLWPDLTVGGDKESVQIQILAEDIVQVSNNIRRNGFEQIQSGDTQELLESQDEDLTETDLEEMLNLHFIEDEELLTNTYKTTLNVKPLPDAK</sequence>
<keyword evidence="3" id="KW-1185">Reference proteome</keyword>
<dbReference type="Pfam" id="PF03184">
    <property type="entry name" value="DDE_1"/>
    <property type="match status" value="1"/>
</dbReference>
<keyword evidence="2" id="KW-0378">Hydrolase</keyword>
<evidence type="ECO:0000259" key="1">
    <source>
        <dbReference type="Pfam" id="PF03184"/>
    </source>
</evidence>
<dbReference type="Proteomes" id="UP001458880">
    <property type="component" value="Unassembled WGS sequence"/>
</dbReference>
<dbReference type="AlphaFoldDB" id="A0AAW1KNQ3"/>
<protein>
    <submittedName>
        <fullName evidence="2">DDE superfamily endonuclease</fullName>
    </submittedName>
</protein>
<organism evidence="2 3">
    <name type="scientific">Popillia japonica</name>
    <name type="common">Japanese beetle</name>
    <dbReference type="NCBI Taxonomy" id="7064"/>
    <lineage>
        <taxon>Eukaryota</taxon>
        <taxon>Metazoa</taxon>
        <taxon>Ecdysozoa</taxon>
        <taxon>Arthropoda</taxon>
        <taxon>Hexapoda</taxon>
        <taxon>Insecta</taxon>
        <taxon>Pterygota</taxon>
        <taxon>Neoptera</taxon>
        <taxon>Endopterygota</taxon>
        <taxon>Coleoptera</taxon>
        <taxon>Polyphaga</taxon>
        <taxon>Scarabaeiformia</taxon>
        <taxon>Scarabaeidae</taxon>
        <taxon>Rutelinae</taxon>
        <taxon>Popillia</taxon>
    </lineage>
</organism>